<organism evidence="2 3">
    <name type="scientific">Saguinus oedipus</name>
    <name type="common">Cotton-top tamarin</name>
    <name type="synonym">Oedipomidas oedipus</name>
    <dbReference type="NCBI Taxonomy" id="9490"/>
    <lineage>
        <taxon>Eukaryota</taxon>
        <taxon>Metazoa</taxon>
        <taxon>Chordata</taxon>
        <taxon>Craniata</taxon>
        <taxon>Vertebrata</taxon>
        <taxon>Euteleostomi</taxon>
        <taxon>Mammalia</taxon>
        <taxon>Eutheria</taxon>
        <taxon>Euarchontoglires</taxon>
        <taxon>Primates</taxon>
        <taxon>Haplorrhini</taxon>
        <taxon>Platyrrhini</taxon>
        <taxon>Cebidae</taxon>
        <taxon>Callitrichinae</taxon>
        <taxon>Saguinus</taxon>
    </lineage>
</organism>
<accession>A0ABQ9V242</accession>
<proteinExistence type="predicted"/>
<reference evidence="2 3" key="1">
    <citation type="submission" date="2023-05" db="EMBL/GenBank/DDBJ databases">
        <title>B98-5 Cell Line De Novo Hybrid Assembly: An Optical Mapping Approach.</title>
        <authorList>
            <person name="Kananen K."/>
            <person name="Auerbach J.A."/>
            <person name="Kautto E."/>
            <person name="Blachly J.S."/>
        </authorList>
    </citation>
    <scope>NUCLEOTIDE SEQUENCE [LARGE SCALE GENOMIC DNA]</scope>
    <source>
        <strain evidence="2">B95-8</strain>
        <tissue evidence="2">Cell line</tissue>
    </source>
</reference>
<feature type="compositionally biased region" description="Basic and acidic residues" evidence="1">
    <location>
        <begin position="202"/>
        <end position="217"/>
    </location>
</feature>
<evidence type="ECO:0000313" key="2">
    <source>
        <dbReference type="EMBL" id="KAK2103439.1"/>
    </source>
</evidence>
<evidence type="ECO:0000313" key="3">
    <source>
        <dbReference type="Proteomes" id="UP001266305"/>
    </source>
</evidence>
<keyword evidence="3" id="KW-1185">Reference proteome</keyword>
<comment type="caution">
    <text evidence="2">The sequence shown here is derived from an EMBL/GenBank/DDBJ whole genome shotgun (WGS) entry which is preliminary data.</text>
</comment>
<name>A0ABQ9V242_SAGOE</name>
<evidence type="ECO:0000256" key="1">
    <source>
        <dbReference type="SAM" id="MobiDB-lite"/>
    </source>
</evidence>
<feature type="compositionally biased region" description="Low complexity" evidence="1">
    <location>
        <begin position="116"/>
        <end position="126"/>
    </location>
</feature>
<sequence length="248" mass="26887">MDFPLNLKLSVQIPAAAPPRDSPRKCCLDVPVRLHASPPTQRPAPTTTLIPSHRRSAYRTLDAADPLGADDGDRATDATDAVSAWDAADTLSALRPPPTSLPRHLQSRRADCSPDSIRAWDAAASSSRRRGANRPADIPQHAADAHYADPVAYAPDALTVPRMPHHRAADPADAASAWNPDAEPMTAPRMSPTSLPRRRRHLPCERLESRQTADRAVDAPNQLTAPPTFPRRRPCCDAIRAWAASDTT</sequence>
<feature type="region of interest" description="Disordered" evidence="1">
    <location>
        <begin position="164"/>
        <end position="232"/>
    </location>
</feature>
<feature type="region of interest" description="Disordered" evidence="1">
    <location>
        <begin position="90"/>
        <end position="136"/>
    </location>
</feature>
<gene>
    <name evidence="2" type="ORF">P7K49_017295</name>
</gene>
<protein>
    <submittedName>
        <fullName evidence="2">Uncharacterized protein</fullName>
    </submittedName>
</protein>
<feature type="compositionally biased region" description="Low complexity" evidence="1">
    <location>
        <begin position="171"/>
        <end position="182"/>
    </location>
</feature>
<dbReference type="EMBL" id="JASSZA010000008">
    <property type="protein sequence ID" value="KAK2103439.1"/>
    <property type="molecule type" value="Genomic_DNA"/>
</dbReference>
<dbReference type="Proteomes" id="UP001266305">
    <property type="component" value="Unassembled WGS sequence"/>
</dbReference>